<dbReference type="OrthoDB" id="284920at2"/>
<sequence length="85" mass="9826">MTVSATSWGKQSQRAIPLAVVTVLIAAFWLVVLPRWAERPAMHERLNWLEERGIDPSAMYYTELEAMEAILLKQRKRERSATAKR</sequence>
<dbReference type="Proteomes" id="UP000319143">
    <property type="component" value="Unassembled WGS sequence"/>
</dbReference>
<keyword evidence="3" id="KW-1185">Reference proteome</keyword>
<protein>
    <submittedName>
        <fullName evidence="2">Uncharacterized protein</fullName>
    </submittedName>
</protein>
<keyword evidence="1" id="KW-0472">Membrane</keyword>
<name>A0A5C6E355_9BACT</name>
<accession>A0A5C6E355</accession>
<evidence type="ECO:0000313" key="3">
    <source>
        <dbReference type="Proteomes" id="UP000319143"/>
    </source>
</evidence>
<keyword evidence="1" id="KW-0812">Transmembrane</keyword>
<reference evidence="2 3" key="1">
    <citation type="submission" date="2019-02" db="EMBL/GenBank/DDBJ databases">
        <title>Deep-cultivation of Planctomycetes and their phenomic and genomic characterization uncovers novel biology.</title>
        <authorList>
            <person name="Wiegand S."/>
            <person name="Jogler M."/>
            <person name="Boedeker C."/>
            <person name="Pinto D."/>
            <person name="Vollmers J."/>
            <person name="Rivas-Marin E."/>
            <person name="Kohn T."/>
            <person name="Peeters S.H."/>
            <person name="Heuer A."/>
            <person name="Rast P."/>
            <person name="Oberbeckmann S."/>
            <person name="Bunk B."/>
            <person name="Jeske O."/>
            <person name="Meyerdierks A."/>
            <person name="Storesund J.E."/>
            <person name="Kallscheuer N."/>
            <person name="Luecker S."/>
            <person name="Lage O.M."/>
            <person name="Pohl T."/>
            <person name="Merkel B.J."/>
            <person name="Hornburger P."/>
            <person name="Mueller R.-W."/>
            <person name="Bruemmer F."/>
            <person name="Labrenz M."/>
            <person name="Spormann A.M."/>
            <person name="Op Den Camp H."/>
            <person name="Overmann J."/>
            <person name="Amann R."/>
            <person name="Jetten M.S.M."/>
            <person name="Mascher T."/>
            <person name="Medema M.H."/>
            <person name="Devos D.P."/>
            <person name="Kaster A.-K."/>
            <person name="Ovreas L."/>
            <person name="Rohde M."/>
            <person name="Galperin M.Y."/>
            <person name="Jogler C."/>
        </authorList>
    </citation>
    <scope>NUCLEOTIDE SEQUENCE [LARGE SCALE GENOMIC DNA]</scope>
    <source>
        <strain evidence="2 3">Poly41</strain>
    </source>
</reference>
<gene>
    <name evidence="2" type="ORF">Poly41_03470</name>
</gene>
<dbReference type="EMBL" id="SJPV01000001">
    <property type="protein sequence ID" value="TWU42051.1"/>
    <property type="molecule type" value="Genomic_DNA"/>
</dbReference>
<feature type="transmembrane region" description="Helical" evidence="1">
    <location>
        <begin position="15"/>
        <end position="33"/>
    </location>
</feature>
<keyword evidence="1" id="KW-1133">Transmembrane helix</keyword>
<proteinExistence type="predicted"/>
<evidence type="ECO:0000256" key="1">
    <source>
        <dbReference type="SAM" id="Phobius"/>
    </source>
</evidence>
<comment type="caution">
    <text evidence="2">The sequence shown here is derived from an EMBL/GenBank/DDBJ whole genome shotgun (WGS) entry which is preliminary data.</text>
</comment>
<dbReference type="RefSeq" id="WP_146524182.1">
    <property type="nucleotide sequence ID" value="NZ_SJPV01000001.1"/>
</dbReference>
<dbReference type="AlphaFoldDB" id="A0A5C6E355"/>
<organism evidence="2 3">
    <name type="scientific">Novipirellula artificiosorum</name>
    <dbReference type="NCBI Taxonomy" id="2528016"/>
    <lineage>
        <taxon>Bacteria</taxon>
        <taxon>Pseudomonadati</taxon>
        <taxon>Planctomycetota</taxon>
        <taxon>Planctomycetia</taxon>
        <taxon>Pirellulales</taxon>
        <taxon>Pirellulaceae</taxon>
        <taxon>Novipirellula</taxon>
    </lineage>
</organism>
<evidence type="ECO:0000313" key="2">
    <source>
        <dbReference type="EMBL" id="TWU42051.1"/>
    </source>
</evidence>